<comment type="caution">
    <text evidence="2">The sequence shown here is derived from an EMBL/GenBank/DDBJ whole genome shotgun (WGS) entry which is preliminary data.</text>
</comment>
<organism evidence="2 3">
    <name type="scientific">Acinetobacter guillouiae</name>
    <name type="common">Acinetobacter genomosp. 11</name>
    <dbReference type="NCBI Taxonomy" id="106649"/>
    <lineage>
        <taxon>Bacteria</taxon>
        <taxon>Pseudomonadati</taxon>
        <taxon>Pseudomonadota</taxon>
        <taxon>Gammaproteobacteria</taxon>
        <taxon>Moraxellales</taxon>
        <taxon>Moraxellaceae</taxon>
        <taxon>Acinetobacter</taxon>
    </lineage>
</organism>
<dbReference type="GO" id="GO:0000731">
    <property type="term" value="P:DNA synthesis involved in DNA repair"/>
    <property type="evidence" value="ECO:0007669"/>
    <property type="project" value="TreeGrafter"/>
</dbReference>
<dbReference type="Pfam" id="PF13476">
    <property type="entry name" value="AAA_23"/>
    <property type="match status" value="1"/>
</dbReference>
<gene>
    <name evidence="2" type="ORF">KW868_18695</name>
</gene>
<accession>A0A8X8KDZ5</accession>
<sequence length="457" mass="52762">MKLAAIHFRHTYHFADLKIDFNYKNKPISLIVGEQASGKTAIIKNIYQALTWFPARLKDLRTPGVVMLDQDIMQDRVQSKIDVKISFPIEFGQLAESTTTAEQDPQSCHWQLYKTLNSSGVGLSKVDLVQLEQLVERYNLVLKKDPVQGLPLIAYYPAERLVNEVNILNKNNPIILQAHNAYELVPIPYTTFARFFEWFREISDIENAQIAQLFQSVLAQKESSNQSDEDFQSILFQARSQLHAPSLKALKQSLSIVLPEVTDLYLEYQPKLQLMVTYKNQSLTYSQLSNTVKNWLALVGDLVRRMCILNPLSLYPCEEGEGILLIDQIDVDLDQFGLQLILDRLNQAFPRLQIIATASHEELLEQADEYQCFKLDNKKLYEIQSNKVWQEYQDIYANLLKEVPKSAEQDLLEPEPNLPVNVQQLFEQFKHLSEEQKIELKRLMQSGDDQTSHKFLL</sequence>
<protein>
    <submittedName>
        <fullName evidence="2">AAA family ATPase</fullName>
    </submittedName>
</protein>
<dbReference type="RefSeq" id="WP_234624111.1">
    <property type="nucleotide sequence ID" value="NZ_JAHWXT010000007.1"/>
</dbReference>
<evidence type="ECO:0000313" key="3">
    <source>
        <dbReference type="Proteomes" id="UP000887320"/>
    </source>
</evidence>
<evidence type="ECO:0000259" key="1">
    <source>
        <dbReference type="Pfam" id="PF13476"/>
    </source>
</evidence>
<dbReference type="GO" id="GO:0016887">
    <property type="term" value="F:ATP hydrolysis activity"/>
    <property type="evidence" value="ECO:0007669"/>
    <property type="project" value="InterPro"/>
</dbReference>
<name>A0A8X8KDZ5_ACIGI</name>
<dbReference type="SUPFAM" id="SSF52540">
    <property type="entry name" value="P-loop containing nucleoside triphosphate hydrolases"/>
    <property type="match status" value="1"/>
</dbReference>
<dbReference type="PANTHER" id="PTHR32182">
    <property type="entry name" value="DNA REPLICATION AND REPAIR PROTEIN RECF"/>
    <property type="match status" value="1"/>
</dbReference>
<dbReference type="EMBL" id="JAHWXT010000007">
    <property type="protein sequence ID" value="MCF0266484.1"/>
    <property type="molecule type" value="Genomic_DNA"/>
</dbReference>
<evidence type="ECO:0000313" key="2">
    <source>
        <dbReference type="EMBL" id="MCF0266484.1"/>
    </source>
</evidence>
<dbReference type="InterPro" id="IPR027417">
    <property type="entry name" value="P-loop_NTPase"/>
</dbReference>
<dbReference type="GO" id="GO:0006302">
    <property type="term" value="P:double-strand break repair"/>
    <property type="evidence" value="ECO:0007669"/>
    <property type="project" value="InterPro"/>
</dbReference>
<reference evidence="2" key="1">
    <citation type="submission" date="2021-07" db="EMBL/GenBank/DDBJ databases">
        <authorList>
            <person name="Fernandez M."/>
            <person name="Pereira P."/>
            <person name="Torres Tejerizo G.A."/>
            <person name="Gonzalez P."/>
            <person name="Agostini E."/>
        </authorList>
    </citation>
    <scope>NUCLEOTIDE SEQUENCE</scope>
    <source>
        <strain evidence="2">SFC 500-1A</strain>
    </source>
</reference>
<dbReference type="Proteomes" id="UP000887320">
    <property type="component" value="Unassembled WGS sequence"/>
</dbReference>
<dbReference type="InterPro" id="IPR038729">
    <property type="entry name" value="Rad50/SbcC_AAA"/>
</dbReference>
<dbReference type="AlphaFoldDB" id="A0A8X8KDZ5"/>
<feature type="domain" description="Rad50/SbcC-type AAA" evidence="1">
    <location>
        <begin position="14"/>
        <end position="230"/>
    </location>
</feature>
<dbReference type="PANTHER" id="PTHR32182:SF23">
    <property type="entry name" value="ATP BINDING PROTEIN"/>
    <property type="match status" value="1"/>
</dbReference>
<proteinExistence type="predicted"/>
<dbReference type="Gene3D" id="3.40.50.300">
    <property type="entry name" value="P-loop containing nucleotide triphosphate hydrolases"/>
    <property type="match status" value="1"/>
</dbReference>